<dbReference type="Gramene" id="OQU90320">
    <property type="protein sequence ID" value="OQU90320"/>
    <property type="gene ID" value="SORBI_3002G387000"/>
</dbReference>
<dbReference type="AlphaFoldDB" id="A0A1W0W7E9"/>
<dbReference type="InParanoid" id="A0A1W0W7E9"/>
<dbReference type="STRING" id="4558.A0A1W0W7E9"/>
<evidence type="ECO:0000256" key="2">
    <source>
        <dbReference type="SAM" id="MobiDB-lite"/>
    </source>
</evidence>
<dbReference type="GO" id="GO:0005634">
    <property type="term" value="C:nucleus"/>
    <property type="evidence" value="ECO:0007669"/>
    <property type="project" value="UniProtKB-SubCell"/>
</dbReference>
<dbReference type="Pfam" id="PF09366">
    <property type="entry name" value="DUF1997"/>
    <property type="match status" value="1"/>
</dbReference>
<reference evidence="3 4" key="1">
    <citation type="journal article" date="2009" name="Nature">
        <title>The Sorghum bicolor genome and the diversification of grasses.</title>
        <authorList>
            <person name="Paterson A.H."/>
            <person name="Bowers J.E."/>
            <person name="Bruggmann R."/>
            <person name="Dubchak I."/>
            <person name="Grimwood J."/>
            <person name="Gundlach H."/>
            <person name="Haberer G."/>
            <person name="Hellsten U."/>
            <person name="Mitros T."/>
            <person name="Poliakov A."/>
            <person name="Schmutz J."/>
            <person name="Spannagl M."/>
            <person name="Tang H."/>
            <person name="Wang X."/>
            <person name="Wicker T."/>
            <person name="Bharti A.K."/>
            <person name="Chapman J."/>
            <person name="Feltus F.A."/>
            <person name="Gowik U."/>
            <person name="Grigoriev I.V."/>
            <person name="Lyons E."/>
            <person name="Maher C.A."/>
            <person name="Martis M."/>
            <person name="Narechania A."/>
            <person name="Otillar R.P."/>
            <person name="Penning B.W."/>
            <person name="Salamov A.A."/>
            <person name="Wang Y."/>
            <person name="Zhang L."/>
            <person name="Carpita N.C."/>
            <person name="Freeling M."/>
            <person name="Gingle A.R."/>
            <person name="Hash C.T."/>
            <person name="Keller B."/>
            <person name="Klein P."/>
            <person name="Kresovich S."/>
            <person name="McCann M.C."/>
            <person name="Ming R."/>
            <person name="Peterson D.G."/>
            <person name="Mehboob-ur-Rahman"/>
            <person name="Ware D."/>
            <person name="Westhoff P."/>
            <person name="Mayer K.F."/>
            <person name="Messing J."/>
            <person name="Rokhsar D.S."/>
        </authorList>
    </citation>
    <scope>NUCLEOTIDE SEQUENCE [LARGE SCALE GENOMIC DNA]</scope>
    <source>
        <strain evidence="4">cv. BTx623</strain>
    </source>
</reference>
<dbReference type="Gene3D" id="3.30.530.20">
    <property type="match status" value="1"/>
</dbReference>
<protein>
    <submittedName>
        <fullName evidence="3">Uncharacterized protein</fullName>
    </submittedName>
</protein>
<dbReference type="Proteomes" id="UP000000768">
    <property type="component" value="Chromosome 2"/>
</dbReference>
<dbReference type="EMBL" id="CM000761">
    <property type="protein sequence ID" value="OQU90320.1"/>
    <property type="molecule type" value="Genomic_DNA"/>
</dbReference>
<organism evidence="3 4">
    <name type="scientific">Sorghum bicolor</name>
    <name type="common">Sorghum</name>
    <name type="synonym">Sorghum vulgare</name>
    <dbReference type="NCBI Taxonomy" id="4558"/>
    <lineage>
        <taxon>Eukaryota</taxon>
        <taxon>Viridiplantae</taxon>
        <taxon>Streptophyta</taxon>
        <taxon>Embryophyta</taxon>
        <taxon>Tracheophyta</taxon>
        <taxon>Spermatophyta</taxon>
        <taxon>Magnoliopsida</taxon>
        <taxon>Liliopsida</taxon>
        <taxon>Poales</taxon>
        <taxon>Poaceae</taxon>
        <taxon>PACMAD clade</taxon>
        <taxon>Panicoideae</taxon>
        <taxon>Andropogonodae</taxon>
        <taxon>Andropogoneae</taxon>
        <taxon>Sorghinae</taxon>
        <taxon>Sorghum</taxon>
    </lineage>
</organism>
<evidence type="ECO:0000256" key="1">
    <source>
        <dbReference type="ARBA" id="ARBA00004123"/>
    </source>
</evidence>
<feature type="region of interest" description="Disordered" evidence="2">
    <location>
        <begin position="62"/>
        <end position="94"/>
    </location>
</feature>
<dbReference type="InterPro" id="IPR018971">
    <property type="entry name" value="DUF1997"/>
</dbReference>
<evidence type="ECO:0000313" key="4">
    <source>
        <dbReference type="Proteomes" id="UP000000768"/>
    </source>
</evidence>
<proteinExistence type="predicted"/>
<dbReference type="PANTHER" id="PTHR34133:SF8">
    <property type="entry name" value="OS07G0633000 PROTEIN"/>
    <property type="match status" value="1"/>
</dbReference>
<sequence>MAAAASTPHCHRPWQLLVPAKACASRRTGWPAVAAGVGAGGAPNAWTGRLLPPPAARRAVRTKAGAAEARPSSPPDAVTYSASISTDTPLHEPPGVSFDEYLQDSARVFRAMFPDESRSQRVGDGEWRVQMLPLQFLLLTVRPVVVMQLRHRHRAGGLDLRVTEWELRGLDVSYAPSSFDLDVSGSLYADRSRSRGCRMRGHLEIAITCVLPPPLRLVPETVLRGVAESVLSRLAEKMRRDVDVGLVADFRRFHREKAAASRATPTLDGTASSRDQASERQRTNPRLEHTETRRIGVQSTVYI</sequence>
<reference evidence="4" key="2">
    <citation type="journal article" date="2018" name="Plant J.">
        <title>The Sorghum bicolor reference genome: improved assembly, gene annotations, a transcriptome atlas, and signatures of genome organization.</title>
        <authorList>
            <person name="McCormick R.F."/>
            <person name="Truong S.K."/>
            <person name="Sreedasyam A."/>
            <person name="Jenkins J."/>
            <person name="Shu S."/>
            <person name="Sims D."/>
            <person name="Kennedy M."/>
            <person name="Amirebrahimi M."/>
            <person name="Weers B.D."/>
            <person name="McKinley B."/>
            <person name="Mattison A."/>
            <person name="Morishige D.T."/>
            <person name="Grimwood J."/>
            <person name="Schmutz J."/>
            <person name="Mullet J.E."/>
        </authorList>
    </citation>
    <scope>NUCLEOTIDE SEQUENCE [LARGE SCALE GENOMIC DNA]</scope>
    <source>
        <strain evidence="4">cv. BTx623</strain>
    </source>
</reference>
<dbReference type="ExpressionAtlas" id="A0A1W0W7E9">
    <property type="expression patterns" value="baseline and differential"/>
</dbReference>
<dbReference type="PANTHER" id="PTHR34133">
    <property type="entry name" value="OS07G0633000 PROTEIN"/>
    <property type="match status" value="1"/>
</dbReference>
<feature type="compositionally biased region" description="Polar residues" evidence="2">
    <location>
        <begin position="263"/>
        <end position="275"/>
    </location>
</feature>
<feature type="compositionally biased region" description="Basic and acidic residues" evidence="2">
    <location>
        <begin position="276"/>
        <end position="291"/>
    </location>
</feature>
<dbReference type="GO" id="GO:0009507">
    <property type="term" value="C:chloroplast"/>
    <property type="evidence" value="ECO:0000318"/>
    <property type="project" value="GO_Central"/>
</dbReference>
<evidence type="ECO:0000313" key="3">
    <source>
        <dbReference type="EMBL" id="OQU90320.1"/>
    </source>
</evidence>
<feature type="region of interest" description="Disordered" evidence="2">
    <location>
        <begin position="259"/>
        <end position="291"/>
    </location>
</feature>
<accession>A0A1W0W7E9</accession>
<gene>
    <name evidence="3" type="ORF">SORBI_3002G387000</name>
</gene>
<comment type="subcellular location">
    <subcellularLocation>
        <location evidence="1">Nucleus</location>
    </subcellularLocation>
</comment>
<dbReference type="InterPro" id="IPR023393">
    <property type="entry name" value="START-like_dom_sf"/>
</dbReference>
<name>A0A1W0W7E9_SORBI</name>
<keyword evidence="4" id="KW-1185">Reference proteome</keyword>